<dbReference type="EMBL" id="FNGO01000005">
    <property type="protein sequence ID" value="SDL53094.1"/>
    <property type="molecule type" value="Genomic_DNA"/>
</dbReference>
<feature type="domain" description="HEPN" evidence="1">
    <location>
        <begin position="13"/>
        <end position="126"/>
    </location>
</feature>
<evidence type="ECO:0000313" key="2">
    <source>
        <dbReference type="EMBL" id="SDL53094.1"/>
    </source>
</evidence>
<dbReference type="OrthoDB" id="9808176at2"/>
<evidence type="ECO:0000313" key="3">
    <source>
        <dbReference type="Proteomes" id="UP000199476"/>
    </source>
</evidence>
<gene>
    <name evidence="2" type="ORF">SAMN04488692_105101</name>
</gene>
<dbReference type="AlphaFoldDB" id="A0A1G9KU33"/>
<dbReference type="SUPFAM" id="SSF81593">
    <property type="entry name" value="Nucleotidyltransferase substrate binding subunit/domain"/>
    <property type="match status" value="1"/>
</dbReference>
<dbReference type="SMART" id="SM00748">
    <property type="entry name" value="HEPN"/>
    <property type="match status" value="1"/>
</dbReference>
<dbReference type="Pfam" id="PF05168">
    <property type="entry name" value="HEPN"/>
    <property type="match status" value="1"/>
</dbReference>
<proteinExistence type="predicted"/>
<name>A0A1G9KU33_9FIRM</name>
<dbReference type="RefSeq" id="WP_089758911.1">
    <property type="nucleotide sequence ID" value="NZ_FNGO01000005.1"/>
</dbReference>
<dbReference type="Proteomes" id="UP000199476">
    <property type="component" value="Unassembled WGS sequence"/>
</dbReference>
<dbReference type="Gene3D" id="1.20.120.330">
    <property type="entry name" value="Nucleotidyltransferases domain 2"/>
    <property type="match status" value="1"/>
</dbReference>
<evidence type="ECO:0000259" key="1">
    <source>
        <dbReference type="PROSITE" id="PS50910"/>
    </source>
</evidence>
<organism evidence="2 3">
    <name type="scientific">Halarsenatibacter silvermanii</name>
    <dbReference type="NCBI Taxonomy" id="321763"/>
    <lineage>
        <taxon>Bacteria</taxon>
        <taxon>Bacillati</taxon>
        <taxon>Bacillota</taxon>
        <taxon>Clostridia</taxon>
        <taxon>Halanaerobiales</taxon>
        <taxon>Halarsenatibacteraceae</taxon>
        <taxon>Halarsenatibacter</taxon>
    </lineage>
</organism>
<reference evidence="2 3" key="1">
    <citation type="submission" date="2016-10" db="EMBL/GenBank/DDBJ databases">
        <authorList>
            <person name="de Groot N.N."/>
        </authorList>
    </citation>
    <scope>NUCLEOTIDE SEQUENCE [LARGE SCALE GENOMIC DNA]</scope>
    <source>
        <strain evidence="2 3">SLAS-1</strain>
    </source>
</reference>
<protein>
    <submittedName>
        <fullName evidence="2">HEPN domain-containing protein</fullName>
    </submittedName>
</protein>
<sequence>MTEKRKKLIQQWFEKAENDLKAAKTILDNSPGLTDMTAFHCQQAVEKYFKCYLIKLDINFGKSHNLVYLLDLIGEDEDISGEIYKIAAKLNDYAVEVRYPREIGEIPTKEEAKEAYQLALKAKDYVADKIDID</sequence>
<keyword evidence="3" id="KW-1185">Reference proteome</keyword>
<accession>A0A1G9KU33</accession>
<dbReference type="PROSITE" id="PS50910">
    <property type="entry name" value="HEPN"/>
    <property type="match status" value="1"/>
</dbReference>
<dbReference type="STRING" id="321763.SAMN04488692_105101"/>
<dbReference type="InterPro" id="IPR007842">
    <property type="entry name" value="HEPN_dom"/>
</dbReference>